<organism evidence="1 2">
    <name type="scientific">Paenibacillus chitinolyticus</name>
    <dbReference type="NCBI Taxonomy" id="79263"/>
    <lineage>
        <taxon>Bacteria</taxon>
        <taxon>Bacillati</taxon>
        <taxon>Bacillota</taxon>
        <taxon>Bacilli</taxon>
        <taxon>Bacillales</taxon>
        <taxon>Paenibacillaceae</taxon>
        <taxon>Paenibacillus</taxon>
    </lineage>
</organism>
<keyword evidence="2" id="KW-1185">Reference proteome</keyword>
<protein>
    <submittedName>
        <fullName evidence="1">Uncharacterized protein</fullName>
    </submittedName>
</protein>
<proteinExistence type="predicted"/>
<reference evidence="1 2" key="1">
    <citation type="submission" date="2022-05" db="EMBL/GenBank/DDBJ databases">
        <title>Genome Sequencing of Bee-Associated Microbes.</title>
        <authorList>
            <person name="Dunlap C."/>
        </authorList>
    </citation>
    <scope>NUCLEOTIDE SEQUENCE [LARGE SCALE GENOMIC DNA]</scope>
    <source>
        <strain evidence="1 2">NRRL B-23120</strain>
    </source>
</reference>
<dbReference type="GeneID" id="95374944"/>
<accession>A0ABT4FHL6</accession>
<evidence type="ECO:0000313" key="2">
    <source>
        <dbReference type="Proteomes" id="UP001527202"/>
    </source>
</evidence>
<sequence>MAVLSGGRAKRPGNALRNIKGLDDVLNVPSKLKGNKPEELYKYLMDNGYNPNYPQVRLEQ</sequence>
<dbReference type="EMBL" id="JAMDMJ010000021">
    <property type="protein sequence ID" value="MCY9597411.1"/>
    <property type="molecule type" value="Genomic_DNA"/>
</dbReference>
<evidence type="ECO:0000313" key="1">
    <source>
        <dbReference type="EMBL" id="MCY9597411.1"/>
    </source>
</evidence>
<dbReference type="RefSeq" id="WP_129112463.1">
    <property type="nucleotide sequence ID" value="NZ_CP026520.1"/>
</dbReference>
<dbReference type="Proteomes" id="UP001527202">
    <property type="component" value="Unassembled WGS sequence"/>
</dbReference>
<name>A0ABT4FHL6_9BACL</name>
<comment type="caution">
    <text evidence="1">The sequence shown here is derived from an EMBL/GenBank/DDBJ whole genome shotgun (WGS) entry which is preliminary data.</text>
</comment>
<gene>
    <name evidence="1" type="ORF">M5X16_16745</name>
</gene>